<dbReference type="InterPro" id="IPR000551">
    <property type="entry name" value="MerR-type_HTH_dom"/>
</dbReference>
<dbReference type="GO" id="GO:0003677">
    <property type="term" value="F:DNA binding"/>
    <property type="evidence" value="ECO:0007669"/>
    <property type="project" value="UniProtKB-KW"/>
</dbReference>
<dbReference type="Pfam" id="PF13411">
    <property type="entry name" value="MerR_1"/>
    <property type="match status" value="1"/>
</dbReference>
<keyword evidence="8" id="KW-1185">Reference proteome</keyword>
<name>A0AA43Q784_9GAMM</name>
<dbReference type="EMBL" id="JAQSDF010000046">
    <property type="protein sequence ID" value="MDI1231867.1"/>
    <property type="molecule type" value="Genomic_DNA"/>
</dbReference>
<dbReference type="GO" id="GO:0003700">
    <property type="term" value="F:DNA-binding transcription factor activity"/>
    <property type="evidence" value="ECO:0007669"/>
    <property type="project" value="InterPro"/>
</dbReference>
<dbReference type="SMART" id="SM00422">
    <property type="entry name" value="HTH_MERR"/>
    <property type="match status" value="1"/>
</dbReference>
<comment type="caution">
    <text evidence="7">The sequence shown here is derived from an EMBL/GenBank/DDBJ whole genome shotgun (WGS) entry which is preliminary data.</text>
</comment>
<dbReference type="InterPro" id="IPR047057">
    <property type="entry name" value="MerR_fam"/>
</dbReference>
<evidence type="ECO:0000313" key="8">
    <source>
        <dbReference type="Proteomes" id="UP001160519"/>
    </source>
</evidence>
<dbReference type="Proteomes" id="UP001160519">
    <property type="component" value="Unassembled WGS sequence"/>
</dbReference>
<protein>
    <recommendedName>
        <fullName evidence="1">Mercuric resistance operon regulatory protein</fullName>
    </recommendedName>
</protein>
<dbReference type="PRINTS" id="PR00040">
    <property type="entry name" value="HTHMERR"/>
</dbReference>
<comment type="function">
    <text evidence="5">Mediates the mercuric-dependent induction of mercury resistance operon. In the absence of mercury MerR represses transcription by binding tightly to the mer operator region; when mercury is present the dimeric complex binds a single ion and becomes a potent transcriptional activator, while remaining bound to the mer site.</text>
</comment>
<dbReference type="GO" id="GO:0045340">
    <property type="term" value="F:mercury ion binding"/>
    <property type="evidence" value="ECO:0007669"/>
    <property type="project" value="InterPro"/>
</dbReference>
<dbReference type="GO" id="GO:0046689">
    <property type="term" value="P:response to mercury ion"/>
    <property type="evidence" value="ECO:0007669"/>
    <property type="project" value="UniProtKB-KW"/>
</dbReference>
<dbReference type="Gene3D" id="1.10.1660.10">
    <property type="match status" value="1"/>
</dbReference>
<evidence type="ECO:0000256" key="5">
    <source>
        <dbReference type="ARBA" id="ARBA00024874"/>
    </source>
</evidence>
<proteinExistence type="predicted"/>
<dbReference type="PROSITE" id="PS50937">
    <property type="entry name" value="HTH_MERR_2"/>
    <property type="match status" value="1"/>
</dbReference>
<evidence type="ECO:0000256" key="1">
    <source>
        <dbReference type="ARBA" id="ARBA00017146"/>
    </source>
</evidence>
<organism evidence="7 8">
    <name type="scientific">Candidatus Methylobacter titanis</name>
    <dbReference type="NCBI Taxonomy" id="3053457"/>
    <lineage>
        <taxon>Bacteria</taxon>
        <taxon>Pseudomonadati</taxon>
        <taxon>Pseudomonadota</taxon>
        <taxon>Gammaproteobacteria</taxon>
        <taxon>Methylococcales</taxon>
        <taxon>Methylococcaceae</taxon>
        <taxon>Methylobacter</taxon>
    </lineage>
</organism>
<sequence>MKLTIGHLANHANVTIETIRYYQRKGLLKEPDKPTRGYRQYPTDAVTRIRFIKRAQQSGFTLKEISELLSLDSRHCDDVRKIAEQKRQQIDEQIKDLISLRTVLDNLVRGCQENPSTEHCSLIDSFSNQSISKS</sequence>
<evidence type="ECO:0000256" key="4">
    <source>
        <dbReference type="ARBA" id="ARBA00023125"/>
    </source>
</evidence>
<reference evidence="7" key="1">
    <citation type="submission" date="2023-01" db="EMBL/GenBank/DDBJ databases">
        <title>Biogeochemical cycle of methane in antarctic sediments.</title>
        <authorList>
            <person name="Roldan D.M."/>
            <person name="Menes R.J."/>
        </authorList>
    </citation>
    <scope>NUCLEOTIDE SEQUENCE [LARGE SCALE GENOMIC DNA]</scope>
    <source>
        <strain evidence="7">K-2018 MAG008</strain>
    </source>
</reference>
<feature type="domain" description="HTH merR-type" evidence="6">
    <location>
        <begin position="2"/>
        <end position="71"/>
    </location>
</feature>
<evidence type="ECO:0000313" key="7">
    <source>
        <dbReference type="EMBL" id="MDI1231867.1"/>
    </source>
</evidence>
<accession>A0AA43Q784</accession>
<dbReference type="PANTHER" id="PTHR30204">
    <property type="entry name" value="REDOX-CYCLING DRUG-SENSING TRANSCRIPTIONAL ACTIVATOR SOXR"/>
    <property type="match status" value="1"/>
</dbReference>
<dbReference type="InterPro" id="IPR011794">
    <property type="entry name" value="MerR"/>
</dbReference>
<evidence type="ECO:0000256" key="2">
    <source>
        <dbReference type="ARBA" id="ARBA00022466"/>
    </source>
</evidence>
<dbReference type="InterPro" id="IPR009061">
    <property type="entry name" value="DNA-bd_dom_put_sf"/>
</dbReference>
<gene>
    <name evidence="7" type="primary">merR</name>
    <name evidence="7" type="ORF">PSU93_12025</name>
</gene>
<dbReference type="PROSITE" id="PS00552">
    <property type="entry name" value="HTH_MERR_1"/>
    <property type="match status" value="1"/>
</dbReference>
<evidence type="ECO:0000256" key="3">
    <source>
        <dbReference type="ARBA" id="ARBA00022914"/>
    </source>
</evidence>
<dbReference type="AlphaFoldDB" id="A0AA43Q784"/>
<keyword evidence="4" id="KW-0238">DNA-binding</keyword>
<dbReference type="SUPFAM" id="SSF46955">
    <property type="entry name" value="Putative DNA-binding domain"/>
    <property type="match status" value="1"/>
</dbReference>
<keyword evidence="3" id="KW-0476">Mercury</keyword>
<dbReference type="PANTHER" id="PTHR30204:SF92">
    <property type="entry name" value="HTH-TYPE TRANSCRIPTIONAL REGULATOR ZNTR"/>
    <property type="match status" value="1"/>
</dbReference>
<keyword evidence="2" id="KW-0475">Mercuric resistance</keyword>
<evidence type="ECO:0000259" key="6">
    <source>
        <dbReference type="PROSITE" id="PS50937"/>
    </source>
</evidence>
<dbReference type="NCBIfam" id="TIGR02051">
    <property type="entry name" value="MerR"/>
    <property type="match status" value="1"/>
</dbReference>
<dbReference type="CDD" id="cd04783">
    <property type="entry name" value="HTH_MerR1"/>
    <property type="match status" value="1"/>
</dbReference>